<feature type="transmembrane region" description="Helical" evidence="4">
    <location>
        <begin position="954"/>
        <end position="975"/>
    </location>
</feature>
<evidence type="ECO:0000256" key="1">
    <source>
        <dbReference type="ARBA" id="ARBA00022729"/>
    </source>
</evidence>
<evidence type="ECO:0008006" key="7">
    <source>
        <dbReference type="Google" id="ProtNLM"/>
    </source>
</evidence>
<feature type="region of interest" description="Disordered" evidence="3">
    <location>
        <begin position="980"/>
        <end position="1034"/>
    </location>
</feature>
<keyword evidence="4" id="KW-0472">Membrane</keyword>
<feature type="compositionally biased region" description="Low complexity" evidence="3">
    <location>
        <begin position="556"/>
        <end position="569"/>
    </location>
</feature>
<feature type="region of interest" description="Disordered" evidence="3">
    <location>
        <begin position="519"/>
        <end position="569"/>
    </location>
</feature>
<feature type="compositionally biased region" description="Low complexity" evidence="3">
    <location>
        <begin position="519"/>
        <end position="549"/>
    </location>
</feature>
<reference evidence="5 6" key="1">
    <citation type="journal article" date="2017" name="Genome Biol. Evol.">
        <title>Phytophthora megakarya and P. palmivora, closely related causal agents of cacao black pod rot, underwent increases in genome sizes and gene numbers by different mechanisms.</title>
        <authorList>
            <person name="Ali S.S."/>
            <person name="Shao J."/>
            <person name="Lary D.J."/>
            <person name="Kronmiller B."/>
            <person name="Shen D."/>
            <person name="Strem M.D."/>
            <person name="Amoako-Attah I."/>
            <person name="Akrofi A.Y."/>
            <person name="Begoude B.A."/>
            <person name="Ten Hoopen G.M."/>
            <person name="Coulibaly K."/>
            <person name="Kebe B.I."/>
            <person name="Melnick R.L."/>
            <person name="Guiltinan M.J."/>
            <person name="Tyler B.M."/>
            <person name="Meinhardt L.W."/>
            <person name="Bailey B.A."/>
        </authorList>
    </citation>
    <scope>NUCLEOTIDE SEQUENCE [LARGE SCALE GENOMIC DNA]</scope>
    <source>
        <strain evidence="6">sbr112.9</strain>
    </source>
</reference>
<evidence type="ECO:0000256" key="3">
    <source>
        <dbReference type="SAM" id="MobiDB-lite"/>
    </source>
</evidence>
<dbReference type="PANTHER" id="PTHR10161">
    <property type="entry name" value="TARTRATE-RESISTANT ACID PHOSPHATASE TYPE 5"/>
    <property type="match status" value="1"/>
</dbReference>
<feature type="non-terminal residue" evidence="5">
    <location>
        <position position="1130"/>
    </location>
</feature>
<dbReference type="SUPFAM" id="SSF56300">
    <property type="entry name" value="Metallo-dependent phosphatases"/>
    <property type="match status" value="3"/>
</dbReference>
<comment type="caution">
    <text evidence="5">The sequence shown here is derived from an EMBL/GenBank/DDBJ whole genome shotgun (WGS) entry which is preliminary data.</text>
</comment>
<keyword evidence="2" id="KW-0378">Hydrolase</keyword>
<keyword evidence="6" id="KW-1185">Reference proteome</keyword>
<dbReference type="Gene3D" id="3.60.21.10">
    <property type="match status" value="4"/>
</dbReference>
<name>A0A2P4Y676_9STRA</name>
<feature type="compositionally biased region" description="Low complexity" evidence="3">
    <location>
        <begin position="980"/>
        <end position="1032"/>
    </location>
</feature>
<dbReference type="AlphaFoldDB" id="A0A2P4Y676"/>
<evidence type="ECO:0000256" key="2">
    <source>
        <dbReference type="ARBA" id="ARBA00022801"/>
    </source>
</evidence>
<dbReference type="OrthoDB" id="411211at2759"/>
<dbReference type="Proteomes" id="UP000237271">
    <property type="component" value="Unassembled WGS sequence"/>
</dbReference>
<dbReference type="InterPro" id="IPR029052">
    <property type="entry name" value="Metallo-depent_PP-like"/>
</dbReference>
<dbReference type="InterPro" id="IPR051558">
    <property type="entry name" value="Metallophosphoesterase_PAP"/>
</dbReference>
<dbReference type="EMBL" id="NCKW01005185">
    <property type="protein sequence ID" value="POM73322.1"/>
    <property type="molecule type" value="Genomic_DNA"/>
</dbReference>
<keyword evidence="1" id="KW-0732">Signal</keyword>
<accession>A0A2P4Y676</accession>
<keyword evidence="4" id="KW-1133">Transmembrane helix</keyword>
<dbReference type="PANTHER" id="PTHR10161:SF14">
    <property type="entry name" value="TARTRATE-RESISTANT ACID PHOSPHATASE TYPE 5"/>
    <property type="match status" value="1"/>
</dbReference>
<protein>
    <recommendedName>
        <fullName evidence="7">Calcineurin-like phosphoesterase domain-containing protein</fullName>
    </recommendedName>
</protein>
<evidence type="ECO:0000256" key="4">
    <source>
        <dbReference type="SAM" id="Phobius"/>
    </source>
</evidence>
<proteinExistence type="predicted"/>
<sequence>MQTRTALLRLAASDGDMYDQCMAQFTAWSDDSRKQLEANIANSTATWKVVNSHYSPYAHYAEAGMDKWFNIINGTGIHLWLNGHTHGENHDYSASLGVHFVDNGAGGGIQKESASGIPTYAKDLVENLWVYDGQEYGFFSLTASKDWLKLQYHTADDKWSYAENYDINAENVVANVMNQQAADAEVAPKVVIGHGDNFYWSGINSEDGRDSRFTTTFEDKFDGDNIKTIPWVNRLGNHDYGGADYICSSGDNTAKCSDSTELVTALKNKFSWQSGYTSPNDDRWILEDHFYVYTIEDSTSGVSIDIFNIDSNDADSHGAQETCCQCYGYAGDDDDTCDNISRGDDACCGGDTDMYDACVDQLTSWADDSRTQLAANIANSTATWKIVNSHYNPYAHYAEAGMKEWFDIINGTDVHLWLNGHTHGENHDYSSSLGVHFVDNGAGGGIIKQSASGIPTYAEDYVENLWVYDGTEYGFFSLTASEDWLKLQYHTSDSSWTYTEMILCAVVGVIIGVVMTSGSSSSSSTADGTDANSSSSGSAASSSSGGTSKSTKKSSKSTSTGSSSITSDPTSVTYSLAAFAIGDWGTTVSQDSCCTRSSTYNDYDVNAEDIVANLMDQQAGSADVTPKVIISHGDNFYWTGINSDGGRDTRFTTTFEDKYDGDNIKTIPWVNVLGNHDYGGADYICSDSDDGTAAFSDSDELVTALKNKFSWQSTYTSPNDDRWILEDHFYIYTIKDSDSGVSIDIFNVDSGDADTHGAMQTCCQCYGYAGDDDDTCDNVSRGDDACCGGDTDMYDDCMAQFTEWSDDSRTQLAANIANSTATWKIVNSHYNPYAHYAESGMQEWFDIINGSDIHIWLNGHTHGENHDYSSSLGVHFVDNGAGGGIQKESASGIPTYAEDYVENVWAYTGDEYGFFSLTASEDWLMLQYHTADDSWSYAESFNSTTSIEMVSKKVAITGVVVILAVIGVIVGVLVARKSSDSASESSGTNSSGSGSVSSSSSGTSSTKSSSSNSGTTYKLKNSTSSASSSVTSDPTDAKFTLSAFAIGDWGTTVTQDSCCTRSSTYNDYDVNAEDIVANIMNQQASAASAVPKCILSHGDNFYWTGIDSEDGRDSRFTTTFEGKYDGDNIK</sequence>
<gene>
    <name evidence="5" type="ORF">PHPALM_9838</name>
</gene>
<evidence type="ECO:0000313" key="5">
    <source>
        <dbReference type="EMBL" id="POM73322.1"/>
    </source>
</evidence>
<organism evidence="5 6">
    <name type="scientific">Phytophthora palmivora</name>
    <dbReference type="NCBI Taxonomy" id="4796"/>
    <lineage>
        <taxon>Eukaryota</taxon>
        <taxon>Sar</taxon>
        <taxon>Stramenopiles</taxon>
        <taxon>Oomycota</taxon>
        <taxon>Peronosporomycetes</taxon>
        <taxon>Peronosporales</taxon>
        <taxon>Peronosporaceae</taxon>
        <taxon>Phytophthora</taxon>
    </lineage>
</organism>
<evidence type="ECO:0000313" key="6">
    <source>
        <dbReference type="Proteomes" id="UP000237271"/>
    </source>
</evidence>
<keyword evidence="4" id="KW-0812">Transmembrane</keyword>
<dbReference type="GO" id="GO:0016787">
    <property type="term" value="F:hydrolase activity"/>
    <property type="evidence" value="ECO:0007669"/>
    <property type="project" value="UniProtKB-KW"/>
</dbReference>